<dbReference type="EMBL" id="LHPH01000062">
    <property type="protein sequence ID" value="KPH56623.1"/>
    <property type="molecule type" value="Genomic_DNA"/>
</dbReference>
<comment type="caution">
    <text evidence="1">The sequence shown here is derived from an EMBL/GenBank/DDBJ whole genome shotgun (WGS) entry which is preliminary data.</text>
</comment>
<dbReference type="AlphaFoldDB" id="A0A0N1EM55"/>
<reference evidence="1 2" key="1">
    <citation type="submission" date="2015-08" db="EMBL/GenBank/DDBJ databases">
        <title>Draft Genome Sequence of Pseudoalteromonas porphyrae UCD-SED14.</title>
        <authorList>
            <person name="Coil D.A."/>
            <person name="Jospin G."/>
            <person name="Lee R.D."/>
            <person name="Eisen J.A."/>
        </authorList>
    </citation>
    <scope>NUCLEOTIDE SEQUENCE [LARGE SCALE GENOMIC DNA]</scope>
    <source>
        <strain evidence="1 2">UCD-SED14</strain>
    </source>
</reference>
<gene>
    <name evidence="1" type="ORF">ADS77_21115</name>
</gene>
<dbReference type="Proteomes" id="UP000037848">
    <property type="component" value="Unassembled WGS sequence"/>
</dbReference>
<keyword evidence="2" id="KW-1185">Reference proteome</keyword>
<accession>A0A0N1EM55</accession>
<proteinExistence type="predicted"/>
<evidence type="ECO:0000313" key="1">
    <source>
        <dbReference type="EMBL" id="KPH56623.1"/>
    </source>
</evidence>
<dbReference type="RefSeq" id="WP_054456204.1">
    <property type="nucleotide sequence ID" value="NZ_LHPH01000062.1"/>
</dbReference>
<organism evidence="1 2">
    <name type="scientific">Pseudoalteromonas porphyrae</name>
    <dbReference type="NCBI Taxonomy" id="187330"/>
    <lineage>
        <taxon>Bacteria</taxon>
        <taxon>Pseudomonadati</taxon>
        <taxon>Pseudomonadota</taxon>
        <taxon>Gammaproteobacteria</taxon>
        <taxon>Alteromonadales</taxon>
        <taxon>Pseudoalteromonadaceae</taxon>
        <taxon>Pseudoalteromonas</taxon>
    </lineage>
</organism>
<sequence>MAKLNIVFYKLSLCLLVFGCSDLEARPNKTSIFEILGNRASFQDKEVILQGVISSQSKDHFLFPNKESYEFYDYGAALSLSLNLPEDSLRKLEGKRVSIHAFFSYKENGKLTGSLNEVKSVSILPDRNGVIKRFSFTMKQR</sequence>
<evidence type="ECO:0000313" key="2">
    <source>
        <dbReference type="Proteomes" id="UP000037848"/>
    </source>
</evidence>
<name>A0A0N1EM55_9GAMM</name>
<protein>
    <submittedName>
        <fullName evidence="1">Uncharacterized protein</fullName>
    </submittedName>
</protein>
<dbReference type="PATRIC" id="fig|187330.3.peg.4011"/>